<organism evidence="11 12">
    <name type="scientific">Auraticoccus cholistanensis</name>
    <dbReference type="NCBI Taxonomy" id="2656650"/>
    <lineage>
        <taxon>Bacteria</taxon>
        <taxon>Bacillati</taxon>
        <taxon>Actinomycetota</taxon>
        <taxon>Actinomycetes</taxon>
        <taxon>Propionibacteriales</taxon>
        <taxon>Propionibacteriaceae</taxon>
        <taxon>Auraticoccus</taxon>
    </lineage>
</organism>
<evidence type="ECO:0000256" key="2">
    <source>
        <dbReference type="ARBA" id="ARBA00015816"/>
    </source>
</evidence>
<dbReference type="RefSeq" id="WP_156611399.1">
    <property type="nucleotide sequence ID" value="NZ_WPCU01000010.1"/>
</dbReference>
<dbReference type="Pfam" id="PF00355">
    <property type="entry name" value="Rieske"/>
    <property type="match status" value="1"/>
</dbReference>
<evidence type="ECO:0000256" key="1">
    <source>
        <dbReference type="ARBA" id="ARBA00002494"/>
    </source>
</evidence>
<evidence type="ECO:0000256" key="7">
    <source>
        <dbReference type="ARBA" id="ARBA00023157"/>
    </source>
</evidence>
<dbReference type="GO" id="GO:0004497">
    <property type="term" value="F:monooxygenase activity"/>
    <property type="evidence" value="ECO:0007669"/>
    <property type="project" value="UniProtKB-ARBA"/>
</dbReference>
<protein>
    <recommendedName>
        <fullName evidence="2">Cytochrome bc1 complex Rieske iron-sulfur subunit</fullName>
    </recommendedName>
    <alternativeName>
        <fullName evidence="8">Cytochrome bc1 reductase complex subunit QcrA</fullName>
    </alternativeName>
</protein>
<dbReference type="GO" id="GO:0016705">
    <property type="term" value="F:oxidoreductase activity, acting on paired donors, with incorporation or reduction of molecular oxygen"/>
    <property type="evidence" value="ECO:0007669"/>
    <property type="project" value="UniProtKB-ARBA"/>
</dbReference>
<keyword evidence="6" id="KW-0411">Iron-sulfur</keyword>
<gene>
    <name evidence="11" type="ORF">GC722_14645</name>
</gene>
<evidence type="ECO:0000259" key="10">
    <source>
        <dbReference type="PROSITE" id="PS51296"/>
    </source>
</evidence>
<dbReference type="InterPro" id="IPR005805">
    <property type="entry name" value="Rieske_Fe-S_prot_C"/>
</dbReference>
<dbReference type="InterPro" id="IPR006311">
    <property type="entry name" value="TAT_signal"/>
</dbReference>
<feature type="domain" description="Rieske" evidence="10">
    <location>
        <begin position="53"/>
        <end position="145"/>
    </location>
</feature>
<evidence type="ECO:0000256" key="5">
    <source>
        <dbReference type="ARBA" id="ARBA00023004"/>
    </source>
</evidence>
<dbReference type="InterPro" id="IPR017941">
    <property type="entry name" value="Rieske_2Fe-2S"/>
</dbReference>
<dbReference type="FunFam" id="2.102.10.10:FF:000016">
    <property type="entry name" value="Nitrite reductase/ring-hydroxylating ferredoxin subunit"/>
    <property type="match status" value="1"/>
</dbReference>
<keyword evidence="7" id="KW-1015">Disulfide bond</keyword>
<evidence type="ECO:0000256" key="4">
    <source>
        <dbReference type="ARBA" id="ARBA00022723"/>
    </source>
</evidence>
<sequence>MTHPAFASSRRTLLRGTGVAALALGGALSGCSGSQRQPSAPATSPAASGTAAAVQLPAAEVPVGGGVVLEDSDYVVTQPRPGEFRAFSKVCTHQGCPVGEVAEGQIVCFCHGSAFSIEDGSVLQGPAEEPLAGAAVTSSGDQLSVG</sequence>
<evidence type="ECO:0000313" key="11">
    <source>
        <dbReference type="EMBL" id="MVA77251.1"/>
    </source>
</evidence>
<dbReference type="PANTHER" id="PTHR10134">
    <property type="entry name" value="CYTOCHROME B-C1 COMPLEX SUBUNIT RIESKE, MITOCHONDRIAL"/>
    <property type="match status" value="1"/>
</dbReference>
<evidence type="ECO:0000256" key="9">
    <source>
        <dbReference type="ARBA" id="ARBA00034078"/>
    </source>
</evidence>
<dbReference type="GO" id="GO:0046872">
    <property type="term" value="F:metal ion binding"/>
    <property type="evidence" value="ECO:0007669"/>
    <property type="project" value="UniProtKB-KW"/>
</dbReference>
<dbReference type="SUPFAM" id="SSF50022">
    <property type="entry name" value="ISP domain"/>
    <property type="match status" value="1"/>
</dbReference>
<dbReference type="InterPro" id="IPR036922">
    <property type="entry name" value="Rieske_2Fe-2S_sf"/>
</dbReference>
<dbReference type="PROSITE" id="PS51296">
    <property type="entry name" value="RIESKE"/>
    <property type="match status" value="1"/>
</dbReference>
<dbReference type="PROSITE" id="PS51318">
    <property type="entry name" value="TAT"/>
    <property type="match status" value="1"/>
</dbReference>
<dbReference type="GO" id="GO:0051537">
    <property type="term" value="F:2 iron, 2 sulfur cluster binding"/>
    <property type="evidence" value="ECO:0007669"/>
    <property type="project" value="UniProtKB-KW"/>
</dbReference>
<comment type="caution">
    <text evidence="11">The sequence shown here is derived from an EMBL/GenBank/DDBJ whole genome shotgun (WGS) entry which is preliminary data.</text>
</comment>
<dbReference type="CDD" id="cd03467">
    <property type="entry name" value="Rieske"/>
    <property type="match status" value="1"/>
</dbReference>
<comment type="function">
    <text evidence="1">Iron-sulfur subunit of the cytochrome bc1 complex, an essential component of the respiratory electron transport chain required for ATP synthesis. The bc1 complex catalyzes the oxidation of menaquinol and the reduction of cytochrome c in the respiratory chain. The bc1 complex operates through a Q-cycle mechanism that couples electron transfer to generation of the proton gradient that drives ATP synthesis.</text>
</comment>
<keyword evidence="4" id="KW-0479">Metal-binding</keyword>
<name>A0A6A9UX16_9ACTN</name>
<dbReference type="Gene3D" id="2.102.10.10">
    <property type="entry name" value="Rieske [2Fe-2S] iron-sulphur domain"/>
    <property type="match status" value="1"/>
</dbReference>
<keyword evidence="3" id="KW-0001">2Fe-2S</keyword>
<accession>A0A6A9UX16</accession>
<comment type="cofactor">
    <cofactor evidence="9">
        <name>[2Fe-2S] cluster</name>
        <dbReference type="ChEBI" id="CHEBI:190135"/>
    </cofactor>
</comment>
<keyword evidence="12" id="KW-1185">Reference proteome</keyword>
<dbReference type="AlphaFoldDB" id="A0A6A9UX16"/>
<dbReference type="EMBL" id="WPCU01000010">
    <property type="protein sequence ID" value="MVA77251.1"/>
    <property type="molecule type" value="Genomic_DNA"/>
</dbReference>
<dbReference type="Proteomes" id="UP000435304">
    <property type="component" value="Unassembled WGS sequence"/>
</dbReference>
<reference evidence="11 12" key="1">
    <citation type="submission" date="2019-12" db="EMBL/GenBank/DDBJ databases">
        <title>Auraticoccus cholistani sp. nov., an actinomycete isolated from soil of Cholistan desert.</title>
        <authorList>
            <person name="Cheema M.T."/>
        </authorList>
    </citation>
    <scope>NUCLEOTIDE SEQUENCE [LARGE SCALE GENOMIC DNA]</scope>
    <source>
        <strain evidence="11 12">F435</strain>
    </source>
</reference>
<evidence type="ECO:0000256" key="3">
    <source>
        <dbReference type="ARBA" id="ARBA00022714"/>
    </source>
</evidence>
<proteinExistence type="predicted"/>
<dbReference type="InterPro" id="IPR014349">
    <property type="entry name" value="Rieske_Fe-S_prot"/>
</dbReference>
<evidence type="ECO:0000256" key="6">
    <source>
        <dbReference type="ARBA" id="ARBA00023014"/>
    </source>
</evidence>
<evidence type="ECO:0000256" key="8">
    <source>
        <dbReference type="ARBA" id="ARBA00029586"/>
    </source>
</evidence>
<dbReference type="PRINTS" id="PR00162">
    <property type="entry name" value="RIESKE"/>
</dbReference>
<dbReference type="GO" id="GO:0016020">
    <property type="term" value="C:membrane"/>
    <property type="evidence" value="ECO:0007669"/>
    <property type="project" value="InterPro"/>
</dbReference>
<evidence type="ECO:0000313" key="12">
    <source>
        <dbReference type="Proteomes" id="UP000435304"/>
    </source>
</evidence>
<keyword evidence="5" id="KW-0408">Iron</keyword>